<dbReference type="EMBL" id="CP036262">
    <property type="protein sequence ID" value="QDS92705.1"/>
    <property type="molecule type" value="Genomic_DNA"/>
</dbReference>
<dbReference type="SUPFAM" id="SSF54690">
    <property type="entry name" value="Molybdopterin synthase subunit MoaE"/>
    <property type="match status" value="1"/>
</dbReference>
<dbReference type="PANTHER" id="PTHR23404">
    <property type="entry name" value="MOLYBDOPTERIN SYNTHASE RELATED"/>
    <property type="match status" value="1"/>
</dbReference>
<sequence>MPTDASEPMIDVQLVENAIDLNGLWDPIADPNCGAQLVFVGRTRRATEKAAQVLLTANLSYEAFRPMAIKELQDLLYEASQKWPLRKLIGIHRIGEVQVGEASIAIALASPHRAACMEAMPWIMDQLKQRVPIWKQERFEDGAEEWVHP</sequence>
<dbReference type="Gene3D" id="3.90.1170.40">
    <property type="entry name" value="Molybdopterin biosynthesis MoaE subunit"/>
    <property type="match status" value="1"/>
</dbReference>
<dbReference type="GO" id="GO:0030366">
    <property type="term" value="F:molybdopterin synthase activity"/>
    <property type="evidence" value="ECO:0007669"/>
    <property type="project" value="UniProtKB-EC"/>
</dbReference>
<accession>A0A517MCV0</accession>
<name>A0A517MCV0_9BACT</name>
<dbReference type="GO" id="GO:0006777">
    <property type="term" value="P:Mo-molybdopterin cofactor biosynthetic process"/>
    <property type="evidence" value="ECO:0007669"/>
    <property type="project" value="UniProtKB-KW"/>
</dbReference>
<evidence type="ECO:0000256" key="10">
    <source>
        <dbReference type="ARBA" id="ARBA00032474"/>
    </source>
</evidence>
<gene>
    <name evidence="12" type="primary">moaE</name>
    <name evidence="12" type="ORF">FF011L_14540</name>
</gene>
<comment type="pathway">
    <text evidence="1">Cofactor biosynthesis; molybdopterin biosynthesis.</text>
</comment>
<dbReference type="Pfam" id="PF02391">
    <property type="entry name" value="MoaE"/>
    <property type="match status" value="1"/>
</dbReference>
<comment type="similarity">
    <text evidence="2">Belongs to the MoaE family.</text>
</comment>
<dbReference type="InterPro" id="IPR003448">
    <property type="entry name" value="Mopterin_biosynth_MoaE"/>
</dbReference>
<keyword evidence="13" id="KW-1185">Reference proteome</keyword>
<proteinExistence type="inferred from homology"/>
<dbReference type="InterPro" id="IPR036563">
    <property type="entry name" value="MoaE_sf"/>
</dbReference>
<dbReference type="RefSeq" id="WP_145350921.1">
    <property type="nucleotide sequence ID" value="NZ_CP036262.1"/>
</dbReference>
<evidence type="ECO:0000256" key="5">
    <source>
        <dbReference type="ARBA" id="ARBA00023150"/>
    </source>
</evidence>
<keyword evidence="5" id="KW-0501">Molybdenum cofactor biosynthesis</keyword>
<comment type="subunit">
    <text evidence="6">Heterotetramer of 2 MoaD subunits and 2 MoaE subunits. Also stable as homodimer. The enzyme changes between these two forms during catalysis.</text>
</comment>
<evidence type="ECO:0000256" key="1">
    <source>
        <dbReference type="ARBA" id="ARBA00005046"/>
    </source>
</evidence>
<dbReference type="Proteomes" id="UP000320672">
    <property type="component" value="Chromosome"/>
</dbReference>
<organism evidence="12 13">
    <name type="scientific">Roseimaritima multifibrata</name>
    <dbReference type="NCBI Taxonomy" id="1930274"/>
    <lineage>
        <taxon>Bacteria</taxon>
        <taxon>Pseudomonadati</taxon>
        <taxon>Planctomycetota</taxon>
        <taxon>Planctomycetia</taxon>
        <taxon>Pirellulales</taxon>
        <taxon>Pirellulaceae</taxon>
        <taxon>Roseimaritima</taxon>
    </lineage>
</organism>
<dbReference type="KEGG" id="rml:FF011L_14540"/>
<evidence type="ECO:0000256" key="4">
    <source>
        <dbReference type="ARBA" id="ARBA00013858"/>
    </source>
</evidence>
<dbReference type="AlphaFoldDB" id="A0A517MCV0"/>
<dbReference type="CDD" id="cd00756">
    <property type="entry name" value="MoaE"/>
    <property type="match status" value="1"/>
</dbReference>
<comment type="catalytic activity">
    <reaction evidence="11">
        <text>2 [molybdopterin-synthase sulfur-carrier protein]-C-terminal-Gly-aminoethanethioate + cyclic pyranopterin phosphate + H2O = molybdopterin + 2 [molybdopterin-synthase sulfur-carrier protein]-C-terminal Gly-Gly + 2 H(+)</text>
        <dbReference type="Rhea" id="RHEA:26333"/>
        <dbReference type="Rhea" id="RHEA-COMP:12202"/>
        <dbReference type="Rhea" id="RHEA-COMP:19907"/>
        <dbReference type="ChEBI" id="CHEBI:15377"/>
        <dbReference type="ChEBI" id="CHEBI:15378"/>
        <dbReference type="ChEBI" id="CHEBI:58698"/>
        <dbReference type="ChEBI" id="CHEBI:59648"/>
        <dbReference type="ChEBI" id="CHEBI:90778"/>
        <dbReference type="ChEBI" id="CHEBI:232372"/>
        <dbReference type="EC" id="2.8.1.12"/>
    </reaction>
</comment>
<evidence type="ECO:0000256" key="7">
    <source>
        <dbReference type="ARBA" id="ARBA00029745"/>
    </source>
</evidence>
<evidence type="ECO:0000256" key="2">
    <source>
        <dbReference type="ARBA" id="ARBA00005426"/>
    </source>
</evidence>
<evidence type="ECO:0000256" key="8">
    <source>
        <dbReference type="ARBA" id="ARBA00030407"/>
    </source>
</evidence>
<evidence type="ECO:0000313" key="12">
    <source>
        <dbReference type="EMBL" id="QDS92705.1"/>
    </source>
</evidence>
<evidence type="ECO:0000256" key="3">
    <source>
        <dbReference type="ARBA" id="ARBA00011950"/>
    </source>
</evidence>
<evidence type="ECO:0000256" key="11">
    <source>
        <dbReference type="ARBA" id="ARBA00049878"/>
    </source>
</evidence>
<dbReference type="EC" id="2.8.1.12" evidence="3"/>
<reference evidence="12 13" key="1">
    <citation type="submission" date="2019-02" db="EMBL/GenBank/DDBJ databases">
        <title>Deep-cultivation of Planctomycetes and their phenomic and genomic characterization uncovers novel biology.</title>
        <authorList>
            <person name="Wiegand S."/>
            <person name="Jogler M."/>
            <person name="Boedeker C."/>
            <person name="Pinto D."/>
            <person name="Vollmers J."/>
            <person name="Rivas-Marin E."/>
            <person name="Kohn T."/>
            <person name="Peeters S.H."/>
            <person name="Heuer A."/>
            <person name="Rast P."/>
            <person name="Oberbeckmann S."/>
            <person name="Bunk B."/>
            <person name="Jeske O."/>
            <person name="Meyerdierks A."/>
            <person name="Storesund J.E."/>
            <person name="Kallscheuer N."/>
            <person name="Luecker S."/>
            <person name="Lage O.M."/>
            <person name="Pohl T."/>
            <person name="Merkel B.J."/>
            <person name="Hornburger P."/>
            <person name="Mueller R.-W."/>
            <person name="Bruemmer F."/>
            <person name="Labrenz M."/>
            <person name="Spormann A.M."/>
            <person name="Op den Camp H."/>
            <person name="Overmann J."/>
            <person name="Amann R."/>
            <person name="Jetten M.S.M."/>
            <person name="Mascher T."/>
            <person name="Medema M.H."/>
            <person name="Devos D.P."/>
            <person name="Kaster A.-K."/>
            <person name="Ovreas L."/>
            <person name="Rohde M."/>
            <person name="Galperin M.Y."/>
            <person name="Jogler C."/>
        </authorList>
    </citation>
    <scope>NUCLEOTIDE SEQUENCE [LARGE SCALE GENOMIC DNA]</scope>
    <source>
        <strain evidence="12 13">FF011L</strain>
    </source>
</reference>
<dbReference type="OrthoDB" id="9803224at2"/>
<evidence type="ECO:0000256" key="9">
    <source>
        <dbReference type="ARBA" id="ARBA00030781"/>
    </source>
</evidence>
<protein>
    <recommendedName>
        <fullName evidence="4">Molybdopterin synthase catalytic subunit</fullName>
        <ecNumber evidence="3">2.8.1.12</ecNumber>
    </recommendedName>
    <alternativeName>
        <fullName evidence="9">MPT synthase subunit 2</fullName>
    </alternativeName>
    <alternativeName>
        <fullName evidence="7">Molybdenum cofactor biosynthesis protein E</fullName>
    </alternativeName>
    <alternativeName>
        <fullName evidence="8">Molybdopterin-converting factor large subunit</fullName>
    </alternativeName>
    <alternativeName>
        <fullName evidence="10">Molybdopterin-converting factor subunit 2</fullName>
    </alternativeName>
</protein>
<evidence type="ECO:0000313" key="13">
    <source>
        <dbReference type="Proteomes" id="UP000320672"/>
    </source>
</evidence>
<keyword evidence="12" id="KW-0808">Transferase</keyword>
<evidence type="ECO:0000256" key="6">
    <source>
        <dbReference type="ARBA" id="ARBA00026066"/>
    </source>
</evidence>